<protein>
    <submittedName>
        <fullName evidence="1">Uncharacterized protein</fullName>
    </submittedName>
</protein>
<dbReference type="AlphaFoldDB" id="A0A085GBU5"/>
<name>A0A085GBU5_EWIA3</name>
<dbReference type="Proteomes" id="UP000028640">
    <property type="component" value="Unassembled WGS sequence"/>
</dbReference>
<evidence type="ECO:0000313" key="2">
    <source>
        <dbReference type="Proteomes" id="UP000028640"/>
    </source>
</evidence>
<reference evidence="1 2" key="1">
    <citation type="submission" date="2014-05" db="EMBL/GenBank/DDBJ databases">
        <title>ATOL: Assembling a taxonomically balanced genome-scale reconstruction of the evolutionary history of the Enterobacteriaceae.</title>
        <authorList>
            <person name="Plunkett G.III."/>
            <person name="Neeno-Eckwall E.C."/>
            <person name="Glasner J.D."/>
            <person name="Perna N.T."/>
        </authorList>
    </citation>
    <scope>NUCLEOTIDE SEQUENCE [LARGE SCALE GENOMIC DNA]</scope>
    <source>
        <strain evidence="1 2">ATCC 33852</strain>
    </source>
</reference>
<accession>A0A085GBU5</accession>
<dbReference type="OrthoDB" id="9204728at2"/>
<dbReference type="RefSeq" id="WP_034790757.1">
    <property type="nucleotide sequence ID" value="NZ_JMPJ01000051.1"/>
</dbReference>
<dbReference type="STRING" id="910964.GEAM_1825"/>
<keyword evidence="2" id="KW-1185">Reference proteome</keyword>
<sequence>MSRNLAPAYCVIQQPGTLDFQARLLFRDSNSEAARLFMQNNSDTPWLNPGQIVIVADPASSQTMHMLSALRQAKQQTNNAFVGVSSDDASFMQKHYGLIAALTTAGDKVFGTIGDVGERYFSEIENTLKKIETTYQNQFRTQGTLISQQFFVERNQLFNQLKELVNKPLLKSLSRYAVKFKPYEDMRRALNLSSRSIVHDWSTVGLGGIPGYSSYVGNAAKAAKFLKSGGYIGIGFAFAGTTNDVVNACTKGRESECKKTAFKEYGKFGASTLTGVGAGAVGSVAGVGVCAAIGIATAGAGAVVCAAVGSIAAGYLGAKASDSVMDTIYEYMGI</sequence>
<evidence type="ECO:0000313" key="1">
    <source>
        <dbReference type="EMBL" id="KFC81190.1"/>
    </source>
</evidence>
<comment type="caution">
    <text evidence="1">The sequence shown here is derived from an EMBL/GenBank/DDBJ whole genome shotgun (WGS) entry which is preliminary data.</text>
</comment>
<dbReference type="EMBL" id="JMPJ01000051">
    <property type="protein sequence ID" value="KFC81190.1"/>
    <property type="molecule type" value="Genomic_DNA"/>
</dbReference>
<dbReference type="GeneID" id="78380171"/>
<organism evidence="1 2">
    <name type="scientific">Ewingella americana (strain ATCC 33852 / DSM 4580 / CCUG 14506 / JCM 5911 / LMG 7869 / NCTC 12157 / CDC 1468-78)</name>
    <dbReference type="NCBI Taxonomy" id="910964"/>
    <lineage>
        <taxon>Bacteria</taxon>
        <taxon>Pseudomonadati</taxon>
        <taxon>Pseudomonadota</taxon>
        <taxon>Gammaproteobacteria</taxon>
        <taxon>Enterobacterales</taxon>
        <taxon>Yersiniaceae</taxon>
        <taxon>Ewingella</taxon>
    </lineage>
</organism>
<gene>
    <name evidence="1" type="ORF">GEAM_1825</name>
</gene>
<dbReference type="eggNOG" id="COG4104">
    <property type="taxonomic scope" value="Bacteria"/>
</dbReference>
<proteinExistence type="predicted"/>